<proteinExistence type="predicted"/>
<name>A0A6C0AC18_9ZZZZ</name>
<dbReference type="EMBL" id="MN740543">
    <property type="protein sequence ID" value="QHS77212.1"/>
    <property type="molecule type" value="Genomic_DNA"/>
</dbReference>
<accession>A0A6C0AC18</accession>
<evidence type="ECO:0000313" key="1">
    <source>
        <dbReference type="EMBL" id="QHS77212.1"/>
    </source>
</evidence>
<dbReference type="AlphaFoldDB" id="A0A6C0AC18"/>
<sequence>MSTPEDIAQEIFSDIPKPSNSYGIITDDPDQDYSYGFEILLIILFEGLDIMVEGLDKLDEELTGEHFEIIQPWINSLGFNIEYYKLDNQELDNQQYCKVVFNNGKDSNFFHMKNIKKSYHFIGNGLFDKEAVHTPDEYTCLVRGSKESLLIHFSRLD</sequence>
<organism evidence="1">
    <name type="scientific">viral metagenome</name>
    <dbReference type="NCBI Taxonomy" id="1070528"/>
    <lineage>
        <taxon>unclassified sequences</taxon>
        <taxon>metagenomes</taxon>
        <taxon>organismal metagenomes</taxon>
    </lineage>
</organism>
<reference evidence="1" key="1">
    <citation type="journal article" date="2020" name="Nature">
        <title>Giant virus diversity and host interactions through global metagenomics.</title>
        <authorList>
            <person name="Schulz F."/>
            <person name="Roux S."/>
            <person name="Paez-Espino D."/>
            <person name="Jungbluth S."/>
            <person name="Walsh D.A."/>
            <person name="Denef V.J."/>
            <person name="McMahon K.D."/>
            <person name="Konstantinidis K.T."/>
            <person name="Eloe-Fadrosh E.A."/>
            <person name="Kyrpides N.C."/>
            <person name="Woyke T."/>
        </authorList>
    </citation>
    <scope>NUCLEOTIDE SEQUENCE</scope>
    <source>
        <strain evidence="1">GVMAG-S-1004661-13</strain>
    </source>
</reference>
<protein>
    <submittedName>
        <fullName evidence="1">Uncharacterized protein</fullName>
    </submittedName>
</protein>